<dbReference type="Proteomes" id="UP000321393">
    <property type="component" value="Unassembled WGS sequence"/>
</dbReference>
<feature type="compositionally biased region" description="Basic and acidic residues" evidence="2">
    <location>
        <begin position="102"/>
        <end position="126"/>
    </location>
</feature>
<dbReference type="EMBL" id="SSTD01017537">
    <property type="protein sequence ID" value="TYJ99819.1"/>
    <property type="molecule type" value="Genomic_DNA"/>
</dbReference>
<keyword evidence="1" id="KW-0175">Coiled coil</keyword>
<dbReference type="InterPro" id="IPR005162">
    <property type="entry name" value="Retrotrans_gag_dom"/>
</dbReference>
<dbReference type="Proteomes" id="UP000321947">
    <property type="component" value="Unassembled WGS sequence"/>
</dbReference>
<evidence type="ECO:0000313" key="4">
    <source>
        <dbReference type="EMBL" id="KAA0066078.1"/>
    </source>
</evidence>
<protein>
    <submittedName>
        <fullName evidence="5">Transposon Tf2-1 polyprotein isoform X1</fullName>
    </submittedName>
</protein>
<feature type="coiled-coil region" evidence="1">
    <location>
        <begin position="2"/>
        <end position="74"/>
    </location>
</feature>
<evidence type="ECO:0000256" key="1">
    <source>
        <dbReference type="SAM" id="Coils"/>
    </source>
</evidence>
<evidence type="ECO:0000256" key="2">
    <source>
        <dbReference type="SAM" id="MobiDB-lite"/>
    </source>
</evidence>
<sequence length="350" mass="40588">MAKKHEERFEALEQEVSEMKKDLYKLPAVEDKLSTIMKTVERLNVQHDKQQQQHQALMKNLDRLSTKADTQQQQYQVIMKYMDNVVNEKSTTSSDLEGSSSKMKEVINGDDSTKETKKEVKDEDNKAAERSKFKKVEMPVFTGNDPDSWLFRADRYFQIHKLTDAEKMTVSVISFDGPALDWFRSQEQRNKFTDWSNLKSRLLERFRSIREGSLYGKFFATKQTTTVEEYQNLFDRLVAPLSDLSDKVLEETFINGLFPWIRAEVAYSEPVGLPQMMRLVLKAEIREIVRREANLYGYSSGQYMYDPAHYNKPNTVAMPNEGKTNVSTPMRTITLRNAANGEAKREGPSR</sequence>
<dbReference type="EMBL" id="SSTE01000903">
    <property type="protein sequence ID" value="KAA0066078.1"/>
    <property type="molecule type" value="Genomic_DNA"/>
</dbReference>
<comment type="caution">
    <text evidence="5">The sequence shown here is derived from an EMBL/GenBank/DDBJ whole genome shotgun (WGS) entry which is preliminary data.</text>
</comment>
<evidence type="ECO:0000313" key="7">
    <source>
        <dbReference type="Proteomes" id="UP000321947"/>
    </source>
</evidence>
<feature type="region of interest" description="Disordered" evidence="2">
    <location>
        <begin position="89"/>
        <end position="126"/>
    </location>
</feature>
<dbReference type="PANTHER" id="PTHR33223:SF6">
    <property type="entry name" value="CCHC-TYPE DOMAIN-CONTAINING PROTEIN"/>
    <property type="match status" value="1"/>
</dbReference>
<feature type="domain" description="Retrotransposon gag" evidence="3">
    <location>
        <begin position="172"/>
        <end position="257"/>
    </location>
</feature>
<evidence type="ECO:0000313" key="5">
    <source>
        <dbReference type="EMBL" id="TYJ99819.1"/>
    </source>
</evidence>
<dbReference type="OrthoDB" id="1749511at2759"/>
<evidence type="ECO:0000259" key="3">
    <source>
        <dbReference type="Pfam" id="PF03732"/>
    </source>
</evidence>
<organism evidence="5 7">
    <name type="scientific">Cucumis melo var. makuwa</name>
    <name type="common">Oriental melon</name>
    <dbReference type="NCBI Taxonomy" id="1194695"/>
    <lineage>
        <taxon>Eukaryota</taxon>
        <taxon>Viridiplantae</taxon>
        <taxon>Streptophyta</taxon>
        <taxon>Embryophyta</taxon>
        <taxon>Tracheophyta</taxon>
        <taxon>Spermatophyta</taxon>
        <taxon>Magnoliopsida</taxon>
        <taxon>eudicotyledons</taxon>
        <taxon>Gunneridae</taxon>
        <taxon>Pentapetalae</taxon>
        <taxon>rosids</taxon>
        <taxon>fabids</taxon>
        <taxon>Cucurbitales</taxon>
        <taxon>Cucurbitaceae</taxon>
        <taxon>Benincaseae</taxon>
        <taxon>Cucumis</taxon>
    </lineage>
</organism>
<accession>A0A5D3BLG2</accession>
<feature type="compositionally biased region" description="Low complexity" evidence="2">
    <location>
        <begin position="90"/>
        <end position="101"/>
    </location>
</feature>
<dbReference type="Pfam" id="PF03732">
    <property type="entry name" value="Retrotrans_gag"/>
    <property type="match status" value="1"/>
</dbReference>
<proteinExistence type="predicted"/>
<name>A0A5D3BLG2_CUCMM</name>
<dbReference type="PANTHER" id="PTHR33223">
    <property type="entry name" value="CCHC-TYPE DOMAIN-CONTAINING PROTEIN"/>
    <property type="match status" value="1"/>
</dbReference>
<dbReference type="AlphaFoldDB" id="A0A5D3BLG2"/>
<reference evidence="6 7" key="1">
    <citation type="submission" date="2019-08" db="EMBL/GenBank/DDBJ databases">
        <title>Draft genome sequences of two oriental melons (Cucumis melo L. var makuwa).</title>
        <authorList>
            <person name="Kwon S.-Y."/>
        </authorList>
    </citation>
    <scope>NUCLEOTIDE SEQUENCE [LARGE SCALE GENOMIC DNA]</scope>
    <source>
        <strain evidence="7">cv. Chang Bougi</strain>
        <strain evidence="6">cv. SW 3</strain>
        <tissue evidence="5">Leaf</tissue>
    </source>
</reference>
<gene>
    <name evidence="5" type="ORF">E5676_scaffold446G00210</name>
    <name evidence="4" type="ORF">E6C27_scaffold21G00630</name>
</gene>
<evidence type="ECO:0000313" key="6">
    <source>
        <dbReference type="Proteomes" id="UP000321393"/>
    </source>
</evidence>